<evidence type="ECO:0000313" key="2">
    <source>
        <dbReference type="EMBL" id="KAK7275383.1"/>
    </source>
</evidence>
<dbReference type="PANTHER" id="PTHR34371">
    <property type="entry name" value="OS01G0551000 PROTEIN"/>
    <property type="match status" value="1"/>
</dbReference>
<name>A0AAN9FMK2_CROPI</name>
<accession>A0AAN9FMK2</accession>
<evidence type="ECO:0000313" key="3">
    <source>
        <dbReference type="Proteomes" id="UP001372338"/>
    </source>
</evidence>
<evidence type="ECO:0000256" key="1">
    <source>
        <dbReference type="SAM" id="MobiDB-lite"/>
    </source>
</evidence>
<feature type="region of interest" description="Disordered" evidence="1">
    <location>
        <begin position="79"/>
        <end position="100"/>
    </location>
</feature>
<dbReference type="Pfam" id="PF05097">
    <property type="entry name" value="DUF688"/>
    <property type="match status" value="1"/>
</dbReference>
<dbReference type="InterPro" id="IPR007789">
    <property type="entry name" value="DUF688"/>
</dbReference>
<protein>
    <submittedName>
        <fullName evidence="2">Uncharacterized protein</fullName>
    </submittedName>
</protein>
<gene>
    <name evidence="2" type="ORF">RIF29_16499</name>
</gene>
<dbReference type="Proteomes" id="UP001372338">
    <property type="component" value="Unassembled WGS sequence"/>
</dbReference>
<sequence length="231" mass="25562">MEGGCEAEKSNIPRLNLFKFKPPLIHSPERSGMQTPPLHTSVSVPFWWEQEPGKPKPCTALVSFSNKKPTPKCLELPPRLLINDANPSPTSVLESPYDDGDDDDVDDWHGGSFAFGGERGAQLGTMVVTKGVGRRIKEKGWFDSWREKVFKVSKEVSGGSHVFPSSADRVADHIGGSHNKKLRITKVKRSRSSSNIFHATSCVWTISEGLKQVVPWRSKKQKKNGCGGLRI</sequence>
<dbReference type="AlphaFoldDB" id="A0AAN9FMK2"/>
<proteinExistence type="predicted"/>
<dbReference type="EMBL" id="JAYWIO010000003">
    <property type="protein sequence ID" value="KAK7275383.1"/>
    <property type="molecule type" value="Genomic_DNA"/>
</dbReference>
<organism evidence="2 3">
    <name type="scientific">Crotalaria pallida</name>
    <name type="common">Smooth rattlebox</name>
    <name type="synonym">Crotalaria striata</name>
    <dbReference type="NCBI Taxonomy" id="3830"/>
    <lineage>
        <taxon>Eukaryota</taxon>
        <taxon>Viridiplantae</taxon>
        <taxon>Streptophyta</taxon>
        <taxon>Embryophyta</taxon>
        <taxon>Tracheophyta</taxon>
        <taxon>Spermatophyta</taxon>
        <taxon>Magnoliopsida</taxon>
        <taxon>eudicotyledons</taxon>
        <taxon>Gunneridae</taxon>
        <taxon>Pentapetalae</taxon>
        <taxon>rosids</taxon>
        <taxon>fabids</taxon>
        <taxon>Fabales</taxon>
        <taxon>Fabaceae</taxon>
        <taxon>Papilionoideae</taxon>
        <taxon>50 kb inversion clade</taxon>
        <taxon>genistoids sensu lato</taxon>
        <taxon>core genistoids</taxon>
        <taxon>Crotalarieae</taxon>
        <taxon>Crotalaria</taxon>
    </lineage>
</organism>
<comment type="caution">
    <text evidence="2">The sequence shown here is derived from an EMBL/GenBank/DDBJ whole genome shotgun (WGS) entry which is preliminary data.</text>
</comment>
<dbReference type="PANTHER" id="PTHR34371:SF2">
    <property type="entry name" value="DUF688 FAMILY PROTEIN"/>
    <property type="match status" value="1"/>
</dbReference>
<keyword evidence="3" id="KW-1185">Reference proteome</keyword>
<reference evidence="2 3" key="1">
    <citation type="submission" date="2024-01" db="EMBL/GenBank/DDBJ databases">
        <title>The genomes of 5 underutilized Papilionoideae crops provide insights into root nodulation and disease resistanc.</title>
        <authorList>
            <person name="Yuan L."/>
        </authorList>
    </citation>
    <scope>NUCLEOTIDE SEQUENCE [LARGE SCALE GENOMIC DNA]</scope>
    <source>
        <strain evidence="2">ZHUSHIDOU_FW_LH</strain>
        <tissue evidence="2">Leaf</tissue>
    </source>
</reference>